<keyword evidence="2" id="KW-0472">Membrane</keyword>
<dbReference type="KEGG" id="rvi:RVIR1_10020"/>
<keyword evidence="2" id="KW-1133">Transmembrane helix</keyword>
<dbReference type="AlphaFoldDB" id="A0A2Z5UWM2"/>
<feature type="transmembrane region" description="Helical" evidence="2">
    <location>
        <begin position="197"/>
        <end position="218"/>
    </location>
</feature>
<reference evidence="3 4" key="1">
    <citation type="submission" date="2017-03" db="EMBL/GenBank/DDBJ databases">
        <title>The genome sequence of Candidatus Rickettsiella viridis.</title>
        <authorList>
            <person name="Nikoh N."/>
            <person name="Tsuchida T."/>
            <person name="Yamaguchi K."/>
            <person name="Maeda T."/>
            <person name="Shigenobu S."/>
            <person name="Fukatsu T."/>
        </authorList>
    </citation>
    <scope>NUCLEOTIDE SEQUENCE [LARGE SCALE GENOMIC DNA]</scope>
    <source>
        <strain evidence="3 4">Ap-RA04</strain>
    </source>
</reference>
<feature type="transmembrane region" description="Helical" evidence="2">
    <location>
        <begin position="308"/>
        <end position="329"/>
    </location>
</feature>
<protein>
    <submittedName>
        <fullName evidence="3">Uncharacterized protein</fullName>
    </submittedName>
</protein>
<feature type="region of interest" description="Disordered" evidence="1">
    <location>
        <begin position="1"/>
        <end position="20"/>
    </location>
</feature>
<keyword evidence="4" id="KW-1185">Reference proteome</keyword>
<sequence length="459" mass="51679">MPVIKNNNNRSNANPEPTSEPRPIFYRDYLKLMHAIHSQNLHKVMEAVKNTSYLRFIINYRDPERHFETPLRFALAASKGNCSGALIEFLMSQTANTRMVDEFGVTPYQFGAKHCRNWLEVEEIFDHALSRGDTIITVAPVIDATTSLIPYKAKSPYEYHLVIHIPMSLFKGTFTALSRFIFEKLQKHSLFARRHSTLFFVAQSVTESMLMSTMNLLYFPSIKGTMSNLNVLASGATYFSMDLALTFSFSLINSKLQPLLDGGGEKESRVRWASKKLTSSVLFTLFFLLSNLSIILGEKFQDHKVEAVLNIFFNAIVASFIHQVAYAGVNSITNWLVEKSEQASAPPEIELQKSIPFSVMNPLAEKEESPIYQNVGLNRCLPLDASFDSGHSSGYSSSLTESIEGPPMDKKPEVKPKPFFANRGSPLFLMQAAIEEKSEPVYEVPVYKVPSSQTLVSRR</sequence>
<accession>A0A2Z5UWM2</accession>
<dbReference type="EMBL" id="AP018005">
    <property type="protein sequence ID" value="BBB15475.1"/>
    <property type="molecule type" value="Genomic_DNA"/>
</dbReference>
<evidence type="ECO:0000256" key="1">
    <source>
        <dbReference type="SAM" id="MobiDB-lite"/>
    </source>
</evidence>
<name>A0A2Z5UWM2_9COXI</name>
<proteinExistence type="predicted"/>
<feature type="compositionally biased region" description="Low complexity" evidence="1">
    <location>
        <begin position="1"/>
        <end position="14"/>
    </location>
</feature>
<dbReference type="Proteomes" id="UP000282483">
    <property type="component" value="Chromosome"/>
</dbReference>
<organism evidence="3 4">
    <name type="scientific">Candidatus Rickettsiella viridis</name>
    <dbReference type="NCBI Taxonomy" id="676208"/>
    <lineage>
        <taxon>Bacteria</taxon>
        <taxon>Pseudomonadati</taxon>
        <taxon>Pseudomonadota</taxon>
        <taxon>Gammaproteobacteria</taxon>
        <taxon>Legionellales</taxon>
        <taxon>Coxiellaceae</taxon>
        <taxon>Rickettsiella</taxon>
    </lineage>
</organism>
<evidence type="ECO:0000256" key="2">
    <source>
        <dbReference type="SAM" id="Phobius"/>
    </source>
</evidence>
<gene>
    <name evidence="3" type="ORF">RVIR1_10020</name>
</gene>
<evidence type="ECO:0000313" key="3">
    <source>
        <dbReference type="EMBL" id="BBB15475.1"/>
    </source>
</evidence>
<keyword evidence="2" id="KW-0812">Transmembrane</keyword>
<evidence type="ECO:0000313" key="4">
    <source>
        <dbReference type="Proteomes" id="UP000282483"/>
    </source>
</evidence>
<feature type="transmembrane region" description="Helical" evidence="2">
    <location>
        <begin position="277"/>
        <end position="296"/>
    </location>
</feature>
<dbReference type="RefSeq" id="WP_126322930.1">
    <property type="nucleotide sequence ID" value="NZ_AP018005.1"/>
</dbReference>